<dbReference type="KEGG" id="ovi:T265_10179"/>
<dbReference type="CTD" id="20324347"/>
<sequence>MSPTTDVARLGVTIQEDVLRKTALRGSRSTGIRSTWPSQRNLCSVISSSIEAHDLMGSALRIYMYRDIENIVAAET</sequence>
<evidence type="ECO:0000313" key="2">
    <source>
        <dbReference type="Proteomes" id="UP000054324"/>
    </source>
</evidence>
<accession>A0A074Z3C3</accession>
<keyword evidence="2" id="KW-1185">Reference proteome</keyword>
<dbReference type="GeneID" id="20324347"/>
<dbReference type="Proteomes" id="UP000054324">
    <property type="component" value="Unassembled WGS sequence"/>
</dbReference>
<dbReference type="RefSeq" id="XP_009174738.1">
    <property type="nucleotide sequence ID" value="XM_009176474.1"/>
</dbReference>
<organism evidence="1 2">
    <name type="scientific">Opisthorchis viverrini</name>
    <name type="common">Southeast Asian liver fluke</name>
    <dbReference type="NCBI Taxonomy" id="6198"/>
    <lineage>
        <taxon>Eukaryota</taxon>
        <taxon>Metazoa</taxon>
        <taxon>Spiralia</taxon>
        <taxon>Lophotrochozoa</taxon>
        <taxon>Platyhelminthes</taxon>
        <taxon>Trematoda</taxon>
        <taxon>Digenea</taxon>
        <taxon>Opisthorchiida</taxon>
        <taxon>Opisthorchiata</taxon>
        <taxon>Opisthorchiidae</taxon>
        <taxon>Opisthorchis</taxon>
    </lineage>
</organism>
<dbReference type="EMBL" id="KL596961">
    <property type="protein sequence ID" value="KER21513.1"/>
    <property type="molecule type" value="Genomic_DNA"/>
</dbReference>
<name>A0A074Z3C3_OPIVI</name>
<evidence type="ECO:0000313" key="1">
    <source>
        <dbReference type="EMBL" id="KER21513.1"/>
    </source>
</evidence>
<gene>
    <name evidence="1" type="ORF">T265_10179</name>
</gene>
<proteinExistence type="predicted"/>
<dbReference type="AlphaFoldDB" id="A0A074Z3C3"/>
<protein>
    <submittedName>
        <fullName evidence="1">Uncharacterized protein</fullName>
    </submittedName>
</protein>
<reference evidence="1 2" key="1">
    <citation type="submission" date="2013-11" db="EMBL/GenBank/DDBJ databases">
        <title>Opisthorchis viverrini - life in the bile duct.</title>
        <authorList>
            <person name="Young N.D."/>
            <person name="Nagarajan N."/>
            <person name="Lin S.J."/>
            <person name="Korhonen P.K."/>
            <person name="Jex A.R."/>
            <person name="Hall R.S."/>
            <person name="Safavi-Hemami H."/>
            <person name="Kaewkong W."/>
            <person name="Bertrand D."/>
            <person name="Gao S."/>
            <person name="Seet Q."/>
            <person name="Wongkham S."/>
            <person name="Teh B.T."/>
            <person name="Wongkham C."/>
            <person name="Intapan P.M."/>
            <person name="Maleewong W."/>
            <person name="Yang X."/>
            <person name="Hu M."/>
            <person name="Wang Z."/>
            <person name="Hofmann A."/>
            <person name="Sternberg P.W."/>
            <person name="Tan P."/>
            <person name="Wang J."/>
            <person name="Gasser R.B."/>
        </authorList>
    </citation>
    <scope>NUCLEOTIDE SEQUENCE [LARGE SCALE GENOMIC DNA]</scope>
</reference>